<proteinExistence type="predicted"/>
<feature type="signal peptide" evidence="1">
    <location>
        <begin position="1"/>
        <end position="22"/>
    </location>
</feature>
<reference evidence="3" key="1">
    <citation type="submission" date="2023-03" db="EMBL/GenBank/DDBJ databases">
        <authorList>
            <person name="Shen W."/>
            <person name="Cai J."/>
        </authorList>
    </citation>
    <scope>NUCLEOTIDE SEQUENCE</scope>
    <source>
        <strain evidence="3">B646-2</strain>
    </source>
</reference>
<dbReference type="Proteomes" id="UP001249240">
    <property type="component" value="Unassembled WGS sequence"/>
</dbReference>
<protein>
    <submittedName>
        <fullName evidence="3">M23 family metallopeptidase</fullName>
    </submittedName>
</protein>
<dbReference type="GO" id="GO:0004222">
    <property type="term" value="F:metalloendopeptidase activity"/>
    <property type="evidence" value="ECO:0007669"/>
    <property type="project" value="TreeGrafter"/>
</dbReference>
<sequence length="259" mass="29125">MRRKLYLIGSFLFLSIVGFTQATKNFSQQKEGFTMTQSKISIAFPLRGEWFTETSPADRVPSHGTNHFGLRYAFDFIQKDRKGASHTGGAADYIFKGIPLDNYYCFGQSVFAPFDGEVISVKDNTLDGEMASWIHDQTTAIRHSLFFNPERDGFEAIAGNYVIIKQSEGIYAAFCHLQKESIAVTEGEFIQQNAYLGNVGHSGNSTEPHLHFQLMDSSTIELAKGLPFVFKAYEKYDGQSWIPVTNEIPAVGERIRFLD</sequence>
<name>A0AAP5KB49_9ENTE</name>
<evidence type="ECO:0000259" key="2">
    <source>
        <dbReference type="Pfam" id="PF01551"/>
    </source>
</evidence>
<dbReference type="EMBL" id="JARPXM010000017">
    <property type="protein sequence ID" value="MDT2539408.1"/>
    <property type="molecule type" value="Genomic_DNA"/>
</dbReference>
<dbReference type="PANTHER" id="PTHR21666:SF270">
    <property type="entry name" value="MUREIN HYDROLASE ACTIVATOR ENVC"/>
    <property type="match status" value="1"/>
</dbReference>
<organism evidence="3 4">
    <name type="scientific">Enterococcus raffinosus</name>
    <dbReference type="NCBI Taxonomy" id="71452"/>
    <lineage>
        <taxon>Bacteria</taxon>
        <taxon>Bacillati</taxon>
        <taxon>Bacillota</taxon>
        <taxon>Bacilli</taxon>
        <taxon>Lactobacillales</taxon>
        <taxon>Enterococcaceae</taxon>
        <taxon>Enterococcus</taxon>
    </lineage>
</organism>
<dbReference type="PANTHER" id="PTHR21666">
    <property type="entry name" value="PEPTIDASE-RELATED"/>
    <property type="match status" value="1"/>
</dbReference>
<dbReference type="RefSeq" id="WP_174520503.1">
    <property type="nucleotide sequence ID" value="NZ_BAAAXM010000023.1"/>
</dbReference>
<dbReference type="InterPro" id="IPR011055">
    <property type="entry name" value="Dup_hybrid_motif"/>
</dbReference>
<dbReference type="InterPro" id="IPR016047">
    <property type="entry name" value="M23ase_b-sheet_dom"/>
</dbReference>
<feature type="chain" id="PRO_5042988305" evidence="1">
    <location>
        <begin position="23"/>
        <end position="259"/>
    </location>
</feature>
<accession>A0AAP5KB49</accession>
<evidence type="ECO:0000313" key="4">
    <source>
        <dbReference type="Proteomes" id="UP001249240"/>
    </source>
</evidence>
<keyword evidence="1" id="KW-0732">Signal</keyword>
<dbReference type="Gene3D" id="2.70.70.10">
    <property type="entry name" value="Glucose Permease (Domain IIA)"/>
    <property type="match status" value="1"/>
</dbReference>
<dbReference type="InterPro" id="IPR050570">
    <property type="entry name" value="Cell_wall_metabolism_enzyme"/>
</dbReference>
<dbReference type="CDD" id="cd12797">
    <property type="entry name" value="M23_peptidase"/>
    <property type="match status" value="1"/>
</dbReference>
<comment type="caution">
    <text evidence="3">The sequence shown here is derived from an EMBL/GenBank/DDBJ whole genome shotgun (WGS) entry which is preliminary data.</text>
</comment>
<dbReference type="SUPFAM" id="SSF51261">
    <property type="entry name" value="Duplicated hybrid motif"/>
    <property type="match status" value="1"/>
</dbReference>
<gene>
    <name evidence="3" type="ORF">P7D78_14825</name>
</gene>
<evidence type="ECO:0000313" key="3">
    <source>
        <dbReference type="EMBL" id="MDT2539408.1"/>
    </source>
</evidence>
<feature type="domain" description="M23ase beta-sheet core" evidence="2">
    <location>
        <begin position="157"/>
        <end position="216"/>
    </location>
</feature>
<dbReference type="Pfam" id="PF01551">
    <property type="entry name" value="Peptidase_M23"/>
    <property type="match status" value="1"/>
</dbReference>
<dbReference type="GeneID" id="67040595"/>
<dbReference type="AlphaFoldDB" id="A0AAP5KB49"/>
<evidence type="ECO:0000256" key="1">
    <source>
        <dbReference type="SAM" id="SignalP"/>
    </source>
</evidence>